<gene>
    <name evidence="1" type="ORF">PENSUB_12997</name>
</gene>
<accession>A0A1Q5SUF2</accession>
<dbReference type="EMBL" id="MNBE01000746">
    <property type="protein sequence ID" value="OKO91590.1"/>
    <property type="molecule type" value="Genomic_DNA"/>
</dbReference>
<name>A0A1Q5SUF2_9EURO</name>
<dbReference type="Proteomes" id="UP000186955">
    <property type="component" value="Unassembled WGS sequence"/>
</dbReference>
<proteinExistence type="predicted"/>
<keyword evidence="2" id="KW-1185">Reference proteome</keyword>
<protein>
    <submittedName>
        <fullName evidence="1">Uncharacterized protein</fullName>
    </submittedName>
</protein>
<evidence type="ECO:0000313" key="1">
    <source>
        <dbReference type="EMBL" id="OKO91590.1"/>
    </source>
</evidence>
<evidence type="ECO:0000313" key="2">
    <source>
        <dbReference type="Proteomes" id="UP000186955"/>
    </source>
</evidence>
<organism evidence="1 2">
    <name type="scientific">Penicillium subrubescens</name>
    <dbReference type="NCBI Taxonomy" id="1316194"/>
    <lineage>
        <taxon>Eukaryota</taxon>
        <taxon>Fungi</taxon>
        <taxon>Dikarya</taxon>
        <taxon>Ascomycota</taxon>
        <taxon>Pezizomycotina</taxon>
        <taxon>Eurotiomycetes</taxon>
        <taxon>Eurotiomycetidae</taxon>
        <taxon>Eurotiales</taxon>
        <taxon>Aspergillaceae</taxon>
        <taxon>Penicillium</taxon>
    </lineage>
</organism>
<comment type="caution">
    <text evidence="1">The sequence shown here is derived from an EMBL/GenBank/DDBJ whole genome shotgun (WGS) entry which is preliminary data.</text>
</comment>
<dbReference type="AlphaFoldDB" id="A0A1Q5SUF2"/>
<reference evidence="1 2" key="1">
    <citation type="submission" date="2016-10" db="EMBL/GenBank/DDBJ databases">
        <title>Genome sequence of the ascomycete fungus Penicillium subrubescens.</title>
        <authorList>
            <person name="De Vries R.P."/>
            <person name="Peng M."/>
            <person name="Dilokpimol A."/>
            <person name="Hilden K."/>
            <person name="Makela M.R."/>
            <person name="Grigoriev I."/>
            <person name="Riley R."/>
            <person name="Granchi Z."/>
        </authorList>
    </citation>
    <scope>NUCLEOTIDE SEQUENCE [LARGE SCALE GENOMIC DNA]</scope>
    <source>
        <strain evidence="1 2">CBS 132785</strain>
    </source>
</reference>
<sequence length="56" mass="6566">MTPSMKKNEEKKMRDYVRFIKQRISGRWVLMNGQVLQGTFTRFLVAVESFIPASVD</sequence>